<dbReference type="Pfam" id="PF01225">
    <property type="entry name" value="Mur_ligase"/>
    <property type="match status" value="1"/>
</dbReference>
<keyword evidence="10 11" id="KW-0961">Cell wall biogenesis/degradation</keyword>
<feature type="domain" description="Mur ligase central" evidence="15">
    <location>
        <begin position="125"/>
        <end position="331"/>
    </location>
</feature>
<dbReference type="UniPathway" id="UPA00219"/>
<keyword evidence="5 11" id="KW-0547">Nucleotide-binding</keyword>
<comment type="cofactor">
    <cofactor evidence="11">
        <name>Mg(2+)</name>
        <dbReference type="ChEBI" id="CHEBI:18420"/>
    </cofactor>
</comment>
<gene>
    <name evidence="11 16" type="primary">murE</name>
    <name evidence="16" type="ORF">TRIP_B50177</name>
</gene>
<dbReference type="GO" id="GO:0071555">
    <property type="term" value="P:cell wall organization"/>
    <property type="evidence" value="ECO:0007669"/>
    <property type="project" value="UniProtKB-KW"/>
</dbReference>
<dbReference type="Gene3D" id="3.40.1190.10">
    <property type="entry name" value="Mur-like, catalytic domain"/>
    <property type="match status" value="1"/>
</dbReference>
<evidence type="ECO:0000259" key="15">
    <source>
        <dbReference type="Pfam" id="PF08245"/>
    </source>
</evidence>
<dbReference type="PANTHER" id="PTHR23135">
    <property type="entry name" value="MUR LIGASE FAMILY MEMBER"/>
    <property type="match status" value="1"/>
</dbReference>
<dbReference type="NCBIfam" id="TIGR01085">
    <property type="entry name" value="murE"/>
    <property type="match status" value="1"/>
</dbReference>
<dbReference type="EMBL" id="UPXX01000032">
    <property type="protein sequence ID" value="VBB47181.1"/>
    <property type="molecule type" value="Genomic_DNA"/>
</dbReference>
<evidence type="ECO:0000256" key="11">
    <source>
        <dbReference type="HAMAP-Rule" id="MF_00208"/>
    </source>
</evidence>
<dbReference type="PANTHER" id="PTHR23135:SF4">
    <property type="entry name" value="UDP-N-ACETYLMURAMOYL-L-ALANYL-D-GLUTAMATE--2,6-DIAMINOPIMELATE LIGASE MURE HOMOLOG, CHLOROPLASTIC"/>
    <property type="match status" value="1"/>
</dbReference>
<comment type="subcellular location">
    <subcellularLocation>
        <location evidence="11 12">Cytoplasm</location>
    </subcellularLocation>
</comment>
<comment type="catalytic activity">
    <reaction evidence="11">
        <text>UDP-N-acetyl-alpha-D-muramoyl-L-alanyl-D-glutamate + meso-2,6-diaminopimelate + ATP = UDP-N-acetyl-alpha-D-muramoyl-L-alanyl-gamma-D-glutamyl-meso-2,6-diaminopimelate + ADP + phosphate + H(+)</text>
        <dbReference type="Rhea" id="RHEA:23676"/>
        <dbReference type="ChEBI" id="CHEBI:15378"/>
        <dbReference type="ChEBI" id="CHEBI:30616"/>
        <dbReference type="ChEBI" id="CHEBI:43474"/>
        <dbReference type="ChEBI" id="CHEBI:57791"/>
        <dbReference type="ChEBI" id="CHEBI:83900"/>
        <dbReference type="ChEBI" id="CHEBI:83905"/>
        <dbReference type="ChEBI" id="CHEBI:456216"/>
        <dbReference type="EC" id="6.3.2.13"/>
    </reaction>
</comment>
<dbReference type="GO" id="GO:0051301">
    <property type="term" value="P:cell division"/>
    <property type="evidence" value="ECO:0007669"/>
    <property type="project" value="UniProtKB-KW"/>
</dbReference>
<evidence type="ECO:0000256" key="10">
    <source>
        <dbReference type="ARBA" id="ARBA00023316"/>
    </source>
</evidence>
<evidence type="ECO:0000256" key="7">
    <source>
        <dbReference type="ARBA" id="ARBA00022960"/>
    </source>
</evidence>
<keyword evidence="11" id="KW-0460">Magnesium</keyword>
<feature type="binding site" evidence="11">
    <location>
        <position position="47"/>
    </location>
    <ligand>
        <name>UDP-N-acetyl-alpha-D-muramoyl-L-alanyl-D-glutamate</name>
        <dbReference type="ChEBI" id="CHEBI:83900"/>
    </ligand>
</feature>
<evidence type="ECO:0000256" key="12">
    <source>
        <dbReference type="RuleBase" id="RU004135"/>
    </source>
</evidence>
<feature type="domain" description="Mur ligase C-terminal" evidence="14">
    <location>
        <begin position="354"/>
        <end position="498"/>
    </location>
</feature>
<dbReference type="Gene3D" id="3.90.190.20">
    <property type="entry name" value="Mur ligase, C-terminal domain"/>
    <property type="match status" value="1"/>
</dbReference>
<dbReference type="InterPro" id="IPR000713">
    <property type="entry name" value="Mur_ligase_N"/>
</dbReference>
<dbReference type="Pfam" id="PF02875">
    <property type="entry name" value="Mur_ligase_C"/>
    <property type="match status" value="1"/>
</dbReference>
<dbReference type="Gene3D" id="3.40.1390.10">
    <property type="entry name" value="MurE/MurF, N-terminal domain"/>
    <property type="match status" value="1"/>
</dbReference>
<dbReference type="GO" id="GO:0009252">
    <property type="term" value="P:peptidoglycan biosynthetic process"/>
    <property type="evidence" value="ECO:0007669"/>
    <property type="project" value="UniProtKB-UniRule"/>
</dbReference>
<feature type="binding site" evidence="11">
    <location>
        <position position="500"/>
    </location>
    <ligand>
        <name>meso-2,6-diaminopimelate</name>
        <dbReference type="ChEBI" id="CHEBI:57791"/>
    </ligand>
</feature>
<dbReference type="InterPro" id="IPR036615">
    <property type="entry name" value="Mur_ligase_C_dom_sf"/>
</dbReference>
<comment type="PTM">
    <text evidence="11">Carboxylation is probably crucial for Mg(2+) binding and, consequently, for the gamma-phosphate positioning of ATP.</text>
</comment>
<dbReference type="GO" id="GO:0000287">
    <property type="term" value="F:magnesium ion binding"/>
    <property type="evidence" value="ECO:0007669"/>
    <property type="project" value="UniProtKB-UniRule"/>
</dbReference>
<dbReference type="NCBIfam" id="NF001124">
    <property type="entry name" value="PRK00139.1-2"/>
    <property type="match status" value="1"/>
</dbReference>
<comment type="pathway">
    <text evidence="11 12">Cell wall biogenesis; peptidoglycan biosynthesis.</text>
</comment>
<dbReference type="EC" id="6.3.2.13" evidence="11"/>
<dbReference type="SUPFAM" id="SSF53623">
    <property type="entry name" value="MurD-like peptide ligases, catalytic domain"/>
    <property type="match status" value="1"/>
</dbReference>
<organism evidence="16">
    <name type="scientific">Uncultured Desulfatiglans sp</name>
    <dbReference type="NCBI Taxonomy" id="1748965"/>
    <lineage>
        <taxon>Bacteria</taxon>
        <taxon>Pseudomonadati</taxon>
        <taxon>Thermodesulfobacteriota</taxon>
        <taxon>Desulfobacteria</taxon>
        <taxon>Desulfatiglandales</taxon>
        <taxon>Desulfatiglandaceae</taxon>
        <taxon>Desulfatiglans</taxon>
        <taxon>environmental samples</taxon>
    </lineage>
</organism>
<evidence type="ECO:0000256" key="9">
    <source>
        <dbReference type="ARBA" id="ARBA00023306"/>
    </source>
</evidence>
<dbReference type="GO" id="GO:0004326">
    <property type="term" value="F:tetrahydrofolylpolyglutamate synthase activity"/>
    <property type="evidence" value="ECO:0007669"/>
    <property type="project" value="InterPro"/>
</dbReference>
<evidence type="ECO:0000256" key="8">
    <source>
        <dbReference type="ARBA" id="ARBA00022984"/>
    </source>
</evidence>
<dbReference type="GO" id="GO:0008360">
    <property type="term" value="P:regulation of cell shape"/>
    <property type="evidence" value="ECO:0007669"/>
    <property type="project" value="UniProtKB-KW"/>
</dbReference>
<dbReference type="GO" id="GO:0005524">
    <property type="term" value="F:ATP binding"/>
    <property type="evidence" value="ECO:0007669"/>
    <property type="project" value="UniProtKB-UniRule"/>
</dbReference>
<feature type="binding site" evidence="11">
    <location>
        <position position="496"/>
    </location>
    <ligand>
        <name>meso-2,6-diaminopimelate</name>
        <dbReference type="ChEBI" id="CHEBI:57791"/>
    </ligand>
</feature>
<dbReference type="SUPFAM" id="SSF53244">
    <property type="entry name" value="MurD-like peptide ligases, peptide-binding domain"/>
    <property type="match status" value="1"/>
</dbReference>
<sequence>MNNPKTDEPRLARPSGTPLSALLAGLAESGPAVSLSGIQITGLAYDSRAVQPGYLFVAMRGLKADGHLFIQDAITRGAAAVVGEAPPPARVGAPFITVADSRSALATLSARFYGAPYRQLKLIGITGTNGKTTTSYLIESIIQAAGSTPGVMGTINHRCPGKEWKVPMTTPESLEIMRGLRTMADAGVTHVVMEVSSHALKQHRVEGCPFSVAVFTNLSRDHLDYHATMEDYFEAKSRLFSDLGQCGLLDGVTPAAVINMDDPAGRRLKALTSAAILTYGIEPGCDISASRVRFHRGGLTAICHTPAGDIAIRSTLVGTFNLHNIMAAVGAGLALGFPPEAIAAGIETLHGVPGRLEPVANTRSVTILVDYAHTPDALEKVLDALRPLTSGRLITVFGCGGDRDAGKRPQMGRVTAALSDVVVITSDNPRSEKPDEVIAQIEAGVLSAGCERIPETPGGEAKNTSLKGYLVVVDRRKAIARAVCLARPGDVVLIAGKGHEDYQIVGDQTLPFDDRKVAAEAALQEA</sequence>
<dbReference type="InterPro" id="IPR036565">
    <property type="entry name" value="Mur-like_cat_sf"/>
</dbReference>
<feature type="domain" description="Mur ligase N-terminal catalytic" evidence="13">
    <location>
        <begin position="40"/>
        <end position="113"/>
    </location>
</feature>
<evidence type="ECO:0000256" key="5">
    <source>
        <dbReference type="ARBA" id="ARBA00022741"/>
    </source>
</evidence>
<evidence type="ECO:0000256" key="1">
    <source>
        <dbReference type="ARBA" id="ARBA00005898"/>
    </source>
</evidence>
<protein>
    <recommendedName>
        <fullName evidence="11">UDP-N-acetylmuramoyl-L-alanyl-D-glutamate--2,6-diaminopimelate ligase</fullName>
        <ecNumber evidence="11">6.3.2.13</ecNumber>
    </recommendedName>
    <alternativeName>
        <fullName evidence="11">Meso-A2pm-adding enzyme</fullName>
    </alternativeName>
    <alternativeName>
        <fullName evidence="11">Meso-diaminopimelate-adding enzyme</fullName>
    </alternativeName>
    <alternativeName>
        <fullName evidence="11">UDP-MurNAc-L-Ala-D-Glu:meso-diaminopimelate ligase</fullName>
    </alternativeName>
    <alternativeName>
        <fullName evidence="11">UDP-MurNAc-tripeptide synthetase</fullName>
    </alternativeName>
    <alternativeName>
        <fullName evidence="11">UDP-N-acetylmuramyl-tripeptide synthetase</fullName>
    </alternativeName>
</protein>
<dbReference type="InterPro" id="IPR004101">
    <property type="entry name" value="Mur_ligase_C"/>
</dbReference>
<dbReference type="InterPro" id="IPR035911">
    <property type="entry name" value="MurE/MurF_N"/>
</dbReference>
<dbReference type="GO" id="GO:0005737">
    <property type="term" value="C:cytoplasm"/>
    <property type="evidence" value="ECO:0007669"/>
    <property type="project" value="UniProtKB-SubCell"/>
</dbReference>
<comment type="function">
    <text evidence="11">Catalyzes the addition of meso-diaminopimelic acid to the nucleotide precursor UDP-N-acetylmuramoyl-L-alanyl-D-glutamate (UMAG) in the biosynthesis of bacterial cell-wall peptidoglycan.</text>
</comment>
<feature type="modified residue" description="N6-carboxylysine" evidence="11">
    <location>
        <position position="236"/>
    </location>
</feature>
<dbReference type="InterPro" id="IPR018109">
    <property type="entry name" value="Folylpolyglutamate_synth_CS"/>
</dbReference>
<dbReference type="NCBIfam" id="NF001126">
    <property type="entry name" value="PRK00139.1-4"/>
    <property type="match status" value="1"/>
</dbReference>
<dbReference type="GO" id="GO:0008765">
    <property type="term" value="F:UDP-N-acetylmuramoylalanyl-D-glutamate-2,6-diaminopimelate ligase activity"/>
    <property type="evidence" value="ECO:0007669"/>
    <property type="project" value="UniProtKB-UniRule"/>
</dbReference>
<keyword evidence="4 11" id="KW-0132">Cell division</keyword>
<keyword evidence="7 11" id="KW-0133">Cell shape</keyword>
<feature type="binding site" evidence="11">
    <location>
        <begin position="427"/>
        <end position="430"/>
    </location>
    <ligand>
        <name>meso-2,6-diaminopimelate</name>
        <dbReference type="ChEBI" id="CHEBI:57791"/>
    </ligand>
</feature>
<comment type="similarity">
    <text evidence="1 11">Belongs to the MurCDEF family. MurE subfamily.</text>
</comment>
<keyword evidence="8 11" id="KW-0573">Peptidoglycan synthesis</keyword>
<evidence type="ECO:0000256" key="6">
    <source>
        <dbReference type="ARBA" id="ARBA00022840"/>
    </source>
</evidence>
<feature type="binding site" evidence="11">
    <location>
        <position position="196"/>
    </location>
    <ligand>
        <name>UDP-N-acetyl-alpha-D-muramoyl-L-alanyl-D-glutamate</name>
        <dbReference type="ChEBI" id="CHEBI:83900"/>
    </ligand>
</feature>
<reference evidence="16" key="1">
    <citation type="submission" date="2018-07" db="EMBL/GenBank/DDBJ databases">
        <authorList>
            <consortium name="Genoscope - CEA"/>
            <person name="William W."/>
        </authorList>
    </citation>
    <scope>NUCLEOTIDE SEQUENCE</scope>
    <source>
        <strain evidence="16">IK1</strain>
    </source>
</reference>
<dbReference type="PROSITE" id="PS01011">
    <property type="entry name" value="FOLYLPOLYGLU_SYNT_1"/>
    <property type="match status" value="1"/>
</dbReference>
<keyword evidence="3 11" id="KW-0436">Ligase</keyword>
<accession>A0A653AGU9</accession>
<feature type="binding site" evidence="11">
    <location>
        <begin position="169"/>
        <end position="170"/>
    </location>
    <ligand>
        <name>UDP-N-acetyl-alpha-D-muramoyl-L-alanyl-D-glutamate</name>
        <dbReference type="ChEBI" id="CHEBI:83900"/>
    </ligand>
</feature>
<name>A0A653AGU9_UNCDX</name>
<proteinExistence type="inferred from homology"/>
<keyword evidence="6 11" id="KW-0067">ATP-binding</keyword>
<feature type="binding site" evidence="11">
    <location>
        <position position="202"/>
    </location>
    <ligand>
        <name>UDP-N-acetyl-alpha-D-muramoyl-L-alanyl-D-glutamate</name>
        <dbReference type="ChEBI" id="CHEBI:83900"/>
    </ligand>
</feature>
<keyword evidence="9 11" id="KW-0131">Cell cycle</keyword>
<keyword evidence="2 11" id="KW-0963">Cytoplasm</keyword>
<evidence type="ECO:0000259" key="14">
    <source>
        <dbReference type="Pfam" id="PF02875"/>
    </source>
</evidence>
<comment type="caution">
    <text evidence="11">Lacks conserved residue(s) required for the propagation of feature annotation.</text>
</comment>
<dbReference type="InterPro" id="IPR013221">
    <property type="entry name" value="Mur_ligase_cen"/>
</dbReference>
<evidence type="ECO:0000256" key="3">
    <source>
        <dbReference type="ARBA" id="ARBA00022598"/>
    </source>
</evidence>
<dbReference type="AlphaFoldDB" id="A0A653AGU9"/>
<evidence type="ECO:0000259" key="13">
    <source>
        <dbReference type="Pfam" id="PF01225"/>
    </source>
</evidence>
<dbReference type="HAMAP" id="MF_00208">
    <property type="entry name" value="MurE"/>
    <property type="match status" value="1"/>
</dbReference>
<evidence type="ECO:0000313" key="16">
    <source>
        <dbReference type="EMBL" id="VBB47181.1"/>
    </source>
</evidence>
<dbReference type="Pfam" id="PF08245">
    <property type="entry name" value="Mur_ligase_M"/>
    <property type="match status" value="1"/>
</dbReference>
<feature type="short sequence motif" description="Meso-diaminopimelate recognition motif" evidence="11">
    <location>
        <begin position="427"/>
        <end position="430"/>
    </location>
</feature>
<feature type="binding site" evidence="11">
    <location>
        <begin position="127"/>
        <end position="133"/>
    </location>
    <ligand>
        <name>ATP</name>
        <dbReference type="ChEBI" id="CHEBI:30616"/>
    </ligand>
</feature>
<feature type="binding site" evidence="11">
    <location>
        <position position="204"/>
    </location>
    <ligand>
        <name>UDP-N-acetyl-alpha-D-muramoyl-L-alanyl-D-glutamate</name>
        <dbReference type="ChEBI" id="CHEBI:83900"/>
    </ligand>
</feature>
<evidence type="ECO:0000256" key="2">
    <source>
        <dbReference type="ARBA" id="ARBA00022490"/>
    </source>
</evidence>
<dbReference type="SUPFAM" id="SSF63418">
    <property type="entry name" value="MurE/MurF N-terminal domain"/>
    <property type="match status" value="1"/>
</dbReference>
<dbReference type="InterPro" id="IPR005761">
    <property type="entry name" value="UDP-N-AcMur-Glu-dNH2Pim_ligase"/>
</dbReference>
<feature type="binding site" evidence="11">
    <location>
        <position position="403"/>
    </location>
    <ligand>
        <name>meso-2,6-diaminopimelate</name>
        <dbReference type="ChEBI" id="CHEBI:57791"/>
    </ligand>
</feature>
<evidence type="ECO:0000256" key="4">
    <source>
        <dbReference type="ARBA" id="ARBA00022618"/>
    </source>
</evidence>